<reference evidence="1" key="2">
    <citation type="journal article" date="2015" name="Fish Shellfish Immunol.">
        <title>Early steps in the European eel (Anguilla anguilla)-Vibrio vulnificus interaction in the gills: Role of the RtxA13 toxin.</title>
        <authorList>
            <person name="Callol A."/>
            <person name="Pajuelo D."/>
            <person name="Ebbesson L."/>
            <person name="Teles M."/>
            <person name="MacKenzie S."/>
            <person name="Amaro C."/>
        </authorList>
    </citation>
    <scope>NUCLEOTIDE SEQUENCE</scope>
</reference>
<sequence>MVKLPSQMATWLSPKGKVK</sequence>
<reference evidence="1" key="1">
    <citation type="submission" date="2014-11" db="EMBL/GenBank/DDBJ databases">
        <authorList>
            <person name="Amaro Gonzalez C."/>
        </authorList>
    </citation>
    <scope>NUCLEOTIDE SEQUENCE</scope>
</reference>
<dbReference type="EMBL" id="GBXM01076783">
    <property type="protein sequence ID" value="JAH31794.1"/>
    <property type="molecule type" value="Transcribed_RNA"/>
</dbReference>
<dbReference type="AlphaFoldDB" id="A0A0E9RRP0"/>
<accession>A0A0E9RRP0</accession>
<name>A0A0E9RRP0_ANGAN</name>
<organism evidence="1">
    <name type="scientific">Anguilla anguilla</name>
    <name type="common">European freshwater eel</name>
    <name type="synonym">Muraena anguilla</name>
    <dbReference type="NCBI Taxonomy" id="7936"/>
    <lineage>
        <taxon>Eukaryota</taxon>
        <taxon>Metazoa</taxon>
        <taxon>Chordata</taxon>
        <taxon>Craniata</taxon>
        <taxon>Vertebrata</taxon>
        <taxon>Euteleostomi</taxon>
        <taxon>Actinopterygii</taxon>
        <taxon>Neopterygii</taxon>
        <taxon>Teleostei</taxon>
        <taxon>Anguilliformes</taxon>
        <taxon>Anguillidae</taxon>
        <taxon>Anguilla</taxon>
    </lineage>
</organism>
<evidence type="ECO:0000313" key="1">
    <source>
        <dbReference type="EMBL" id="JAH31794.1"/>
    </source>
</evidence>
<proteinExistence type="predicted"/>
<protein>
    <submittedName>
        <fullName evidence="1">Uncharacterized protein</fullName>
    </submittedName>
</protein>